<gene>
    <name evidence="3" type="ORF">SAMN05444320_102540</name>
</gene>
<dbReference type="Pfam" id="PF13569">
    <property type="entry name" value="DUF4132"/>
    <property type="match status" value="1"/>
</dbReference>
<dbReference type="EMBL" id="FQVN01000002">
    <property type="protein sequence ID" value="SHF10996.1"/>
    <property type="molecule type" value="Genomic_DNA"/>
</dbReference>
<feature type="region of interest" description="Disordered" evidence="1">
    <location>
        <begin position="78"/>
        <end position="104"/>
    </location>
</feature>
<evidence type="ECO:0000313" key="4">
    <source>
        <dbReference type="Proteomes" id="UP000184501"/>
    </source>
</evidence>
<dbReference type="InterPro" id="IPR025406">
    <property type="entry name" value="DUF4132"/>
</dbReference>
<dbReference type="InterPro" id="IPR049809">
    <property type="entry name" value="YehF/YfeS-like_WGR"/>
</dbReference>
<dbReference type="CDD" id="cd07996">
    <property type="entry name" value="WGR_MMR_like"/>
    <property type="match status" value="1"/>
</dbReference>
<dbReference type="Proteomes" id="UP000184501">
    <property type="component" value="Unassembled WGS sequence"/>
</dbReference>
<evidence type="ECO:0000259" key="2">
    <source>
        <dbReference type="PROSITE" id="PS51977"/>
    </source>
</evidence>
<keyword evidence="4" id="KW-1185">Reference proteome</keyword>
<evidence type="ECO:0000313" key="3">
    <source>
        <dbReference type="EMBL" id="SHF10996.1"/>
    </source>
</evidence>
<dbReference type="PROSITE" id="PS51977">
    <property type="entry name" value="WGR"/>
    <property type="match status" value="1"/>
</dbReference>
<feature type="domain" description="WGR" evidence="2">
    <location>
        <begin position="1"/>
        <end position="77"/>
    </location>
</feature>
<dbReference type="OrthoDB" id="4554725at2"/>
<dbReference type="SMART" id="SM00773">
    <property type="entry name" value="WGR"/>
    <property type="match status" value="1"/>
</dbReference>
<dbReference type="STRING" id="2017.SAMN05444320_102540"/>
<sequence length="1224" mass="134386">MQRWEYVGGGSAKFWEVERDGAVVTVRFGRLAASGQTKVRELASEAAAQSYVDKLVAEKSSRGYRLVERISLLPPSTVDGAAEFGPGAEPTGAESGGTAELPDEDTFEIPAGWRAHIHPRRGGVARTSTELDPVAAATVEQRAVRVRTTLTGVLSRANSDPRLVGAAREWVDGTPNPLGAAVEAAVVASMTEWEERADLQFFADFWVSRHGFAFAARSAAELAGIAVHWRSPRRWDPEVPRHVFFPRPRDIGARGWYGEPVALRTRALLASADDQDYQDAVAALASHRQDELQRVITTYLVPTRQDWVDECCADAVAATRHERIQLQMLVRSLGSPRQVEELEAHVELGWCLDAASVVHTLVEGVGVAVAPVLARAADGDPDGGAARRRLLATLAQLPTDEAFDLLVARVDQKHVQAALRAAMRRYPVRALRRLARAAEGYSGDTATIAMLLRGHVAAHPGLTAAVLPSLPEELAEVVQRAGHTTEKVREAPADTLPRLLVEPPWTRRKAAAKPVVIEGLAPVDPKAIEWADGEREEWANHLEHTSREPFGGDWDEAVETFRAGGLDWYDEGRLFLRGPEHLVRPLLADWTPRDLWSVEGWVKALVARFELAALPIALRVAMEKVVSNAPVLLPFVTAEVATLMADWLARLRTTRSVALTWLLRHPVGAARLLVPAALSKPGVRRRNAEGALRAIASAGRRDEVLAVAREYGERAGAAVEALLDLDPVEVLPARRPVVGTWVDLALLPPILLRDRESALPRSAAGHVVTMLAMSRTDEVYAGLDVVREVCDPDSLAEFGWGLFQQWRAVGAPTRDNWALTALGWIGDDRTVLRLVPVIRAWPGQDGHSKAVAGLGVLAGIGSDLALTHLYSISQKARSRGLRERARQKVAEVAEGLGLSAEQLADRLVPDFGLDADGTLALDYGPRQFVVGFDEQLKPYVVDGDGKRRKDLPRPGARDDQELAPAAHKRFAALKKDVRTVARDQFVRLERAMVAQRRWSVADFRRLFVEHPLLWHITRRLVWRSEEDGRPATLLRVTENRGFANVAGEELALPDSAQVGIAHPLHIAESLSAWSEVFANYEIQQPFPQLGRPVHALTDEERESVELRRFHDVAVPVGRVVGLRRRGWERGTPLDNGVEFWISRPVPGGRCVVIDLDPGITAGELEFFPEQRIARVWLNDEPTGNGNRPGLRFAELDPVTASEVLAELTDLTNLTNLTELVSATT</sequence>
<dbReference type="Pfam" id="PF05406">
    <property type="entry name" value="WGR"/>
    <property type="match status" value="1"/>
</dbReference>
<proteinExistence type="predicted"/>
<organism evidence="3 4">
    <name type="scientific">Streptoalloteichus hindustanus</name>
    <dbReference type="NCBI Taxonomy" id="2017"/>
    <lineage>
        <taxon>Bacteria</taxon>
        <taxon>Bacillati</taxon>
        <taxon>Actinomycetota</taxon>
        <taxon>Actinomycetes</taxon>
        <taxon>Pseudonocardiales</taxon>
        <taxon>Pseudonocardiaceae</taxon>
        <taxon>Streptoalloteichus</taxon>
    </lineage>
</organism>
<accession>A0A1M4Z0A1</accession>
<dbReference type="Gene3D" id="2.20.140.10">
    <property type="entry name" value="WGR domain"/>
    <property type="match status" value="1"/>
</dbReference>
<evidence type="ECO:0000256" key="1">
    <source>
        <dbReference type="SAM" id="MobiDB-lite"/>
    </source>
</evidence>
<dbReference type="InterPro" id="IPR008893">
    <property type="entry name" value="WGR_domain"/>
</dbReference>
<protein>
    <submittedName>
        <fullName evidence="3">WGR domain-containing protein</fullName>
    </submittedName>
</protein>
<dbReference type="RefSeq" id="WP_073480754.1">
    <property type="nucleotide sequence ID" value="NZ_FQVN01000002.1"/>
</dbReference>
<name>A0A1M4Z0A1_STRHI</name>
<reference evidence="3 4" key="1">
    <citation type="submission" date="2016-11" db="EMBL/GenBank/DDBJ databases">
        <authorList>
            <person name="Jaros S."/>
            <person name="Januszkiewicz K."/>
            <person name="Wedrychowicz H."/>
        </authorList>
    </citation>
    <scope>NUCLEOTIDE SEQUENCE [LARGE SCALE GENOMIC DNA]</scope>
    <source>
        <strain evidence="3 4">DSM 44523</strain>
    </source>
</reference>
<dbReference type="AlphaFoldDB" id="A0A1M4Z0A1"/>